<sequence length="533" mass="60841">MKLHSLIASSVLILGLVQISPINGANILFYIGMGSYSHRVPLQPLIDTLADKGHKITFLSGFPAKSPNPKVTEFNPPKLLNFITGLMGDEFDVYKFRKNSQILAVWFLLPTLAASACESLYEDPVFLKWMNTSQFDIVVMDSLANECAYGMAYHFKAKLISFNTAIQYPWSIESHNGIPDETSSIPDGMMHMPSKMNFLERTITALVPMVWKVYREYWVFPHLEEMMKKGLGLDEAPKFVDIEANTSLVFINSHWTTEYPRSYPPNVIPIGGIAGHSKGKPLPKNLEDFVNKGKDGFIYVSFGTVGEFTRFDPEIRQAIVNTLYKFPNIQFIWKSTYPIQEKLPDNVLVEKWLPQQDILVHPKIRLYVTHGGLGGIYESILSKVPMICFPIFAEQEFNANTMVEKGYGIKLELISLKEEEVTDAITKILSDNSYKKNVEKVSRMFTDRPVSPLDTAVWWIEFLLRNPDSTEFLRPLSVTQSWWVRRQLDVWAFIFLVAILIIIIPLFIAYSVTKLILKKVFGSKEKSKKLKVK</sequence>
<feature type="signal peptide" evidence="5">
    <location>
        <begin position="1"/>
        <end position="24"/>
    </location>
</feature>
<dbReference type="Gene3D" id="3.40.50.2000">
    <property type="entry name" value="Glycogen Phosphorylase B"/>
    <property type="match status" value="2"/>
</dbReference>
<evidence type="ECO:0000256" key="2">
    <source>
        <dbReference type="ARBA" id="ARBA00022676"/>
    </source>
</evidence>
<keyword evidence="2 4" id="KW-0328">Glycosyltransferase</keyword>
<dbReference type="GO" id="GO:0016020">
    <property type="term" value="C:membrane"/>
    <property type="evidence" value="ECO:0007669"/>
    <property type="project" value="UniProtKB-SubCell"/>
</dbReference>
<protein>
    <recommendedName>
        <fullName evidence="5">UDP-glucuronosyltransferase</fullName>
        <ecNumber evidence="5">2.4.1.17</ecNumber>
    </recommendedName>
</protein>
<dbReference type="InterPro" id="IPR035595">
    <property type="entry name" value="UDP_glycos_trans_CS"/>
</dbReference>
<name>A0A1D2NEQ0_ORCCI</name>
<dbReference type="GO" id="GO:0015020">
    <property type="term" value="F:glucuronosyltransferase activity"/>
    <property type="evidence" value="ECO:0007669"/>
    <property type="project" value="UniProtKB-EC"/>
</dbReference>
<evidence type="ECO:0000256" key="3">
    <source>
        <dbReference type="ARBA" id="ARBA00022679"/>
    </source>
</evidence>
<comment type="similarity">
    <text evidence="1 4">Belongs to the UDP-glycosyltransferase family.</text>
</comment>
<dbReference type="OrthoDB" id="5835829at2759"/>
<dbReference type="EC" id="2.4.1.17" evidence="5"/>
<accession>A0A1D2NEQ0</accession>
<dbReference type="Proteomes" id="UP000094527">
    <property type="component" value="Unassembled WGS sequence"/>
</dbReference>
<dbReference type="FunFam" id="3.40.50.2000:FF:000021">
    <property type="entry name" value="UDP-glucuronosyltransferase"/>
    <property type="match status" value="1"/>
</dbReference>
<evidence type="ECO:0000313" key="6">
    <source>
        <dbReference type="EMBL" id="ODN03748.1"/>
    </source>
</evidence>
<dbReference type="InterPro" id="IPR050271">
    <property type="entry name" value="UDP-glycosyltransferase"/>
</dbReference>
<comment type="caution">
    <text evidence="6">The sequence shown here is derived from an EMBL/GenBank/DDBJ whole genome shotgun (WGS) entry which is preliminary data.</text>
</comment>
<dbReference type="SUPFAM" id="SSF53756">
    <property type="entry name" value="UDP-Glycosyltransferase/glycogen phosphorylase"/>
    <property type="match status" value="1"/>
</dbReference>
<dbReference type="EMBL" id="LJIJ01000065">
    <property type="protein sequence ID" value="ODN03748.1"/>
    <property type="molecule type" value="Genomic_DNA"/>
</dbReference>
<proteinExistence type="inferred from homology"/>
<dbReference type="PROSITE" id="PS00375">
    <property type="entry name" value="UDPGT"/>
    <property type="match status" value="1"/>
</dbReference>
<evidence type="ECO:0000256" key="1">
    <source>
        <dbReference type="ARBA" id="ARBA00009995"/>
    </source>
</evidence>
<dbReference type="PANTHER" id="PTHR48043">
    <property type="entry name" value="EG:EG0003.4 PROTEIN-RELATED"/>
    <property type="match status" value="1"/>
</dbReference>
<keyword evidence="3 4" id="KW-0808">Transferase</keyword>
<keyword evidence="5" id="KW-0812">Transmembrane</keyword>
<dbReference type="AlphaFoldDB" id="A0A1D2NEQ0"/>
<comment type="catalytic activity">
    <reaction evidence="5">
        <text>glucuronate acceptor + UDP-alpha-D-glucuronate = acceptor beta-D-glucuronoside + UDP + H(+)</text>
        <dbReference type="Rhea" id="RHEA:21032"/>
        <dbReference type="ChEBI" id="CHEBI:15378"/>
        <dbReference type="ChEBI" id="CHEBI:58052"/>
        <dbReference type="ChEBI" id="CHEBI:58223"/>
        <dbReference type="ChEBI" id="CHEBI:132367"/>
        <dbReference type="ChEBI" id="CHEBI:132368"/>
        <dbReference type="EC" id="2.4.1.17"/>
    </reaction>
</comment>
<feature type="chain" id="PRO_5008811371" description="UDP-glucuronosyltransferase" evidence="5">
    <location>
        <begin position="25"/>
        <end position="533"/>
    </location>
</feature>
<dbReference type="OMA" id="HEAICYA"/>
<keyword evidence="7" id="KW-1185">Reference proteome</keyword>
<keyword evidence="5" id="KW-1133">Transmembrane helix</keyword>
<dbReference type="STRING" id="48709.A0A1D2NEQ0"/>
<dbReference type="PANTHER" id="PTHR48043:SF159">
    <property type="entry name" value="EG:EG0003.4 PROTEIN-RELATED"/>
    <property type="match status" value="1"/>
</dbReference>
<evidence type="ECO:0000256" key="4">
    <source>
        <dbReference type="RuleBase" id="RU003718"/>
    </source>
</evidence>
<evidence type="ECO:0000256" key="5">
    <source>
        <dbReference type="RuleBase" id="RU362059"/>
    </source>
</evidence>
<dbReference type="CDD" id="cd03784">
    <property type="entry name" value="GT1_Gtf-like"/>
    <property type="match status" value="1"/>
</dbReference>
<comment type="subcellular location">
    <subcellularLocation>
        <location evidence="5">Membrane</location>
        <topology evidence="5">Single-pass membrane protein</topology>
    </subcellularLocation>
</comment>
<keyword evidence="5" id="KW-0732">Signal</keyword>
<dbReference type="InterPro" id="IPR002213">
    <property type="entry name" value="UDP_glucos_trans"/>
</dbReference>
<dbReference type="Pfam" id="PF00201">
    <property type="entry name" value="UDPGT"/>
    <property type="match status" value="1"/>
</dbReference>
<reference evidence="6 7" key="1">
    <citation type="journal article" date="2016" name="Genome Biol. Evol.">
        <title>Gene Family Evolution Reflects Adaptation to Soil Environmental Stressors in the Genome of the Collembolan Orchesella cincta.</title>
        <authorList>
            <person name="Faddeeva-Vakhrusheva A."/>
            <person name="Derks M.F."/>
            <person name="Anvar S.Y."/>
            <person name="Agamennone V."/>
            <person name="Suring W."/>
            <person name="Smit S."/>
            <person name="van Straalen N.M."/>
            <person name="Roelofs D."/>
        </authorList>
    </citation>
    <scope>NUCLEOTIDE SEQUENCE [LARGE SCALE GENOMIC DNA]</scope>
    <source>
        <tissue evidence="6">Mixed pool</tissue>
    </source>
</reference>
<evidence type="ECO:0000313" key="7">
    <source>
        <dbReference type="Proteomes" id="UP000094527"/>
    </source>
</evidence>
<feature type="transmembrane region" description="Helical" evidence="5">
    <location>
        <begin position="490"/>
        <end position="517"/>
    </location>
</feature>
<organism evidence="6 7">
    <name type="scientific">Orchesella cincta</name>
    <name type="common">Springtail</name>
    <name type="synonym">Podura cincta</name>
    <dbReference type="NCBI Taxonomy" id="48709"/>
    <lineage>
        <taxon>Eukaryota</taxon>
        <taxon>Metazoa</taxon>
        <taxon>Ecdysozoa</taxon>
        <taxon>Arthropoda</taxon>
        <taxon>Hexapoda</taxon>
        <taxon>Collembola</taxon>
        <taxon>Entomobryomorpha</taxon>
        <taxon>Entomobryoidea</taxon>
        <taxon>Orchesellidae</taxon>
        <taxon>Orchesellinae</taxon>
        <taxon>Orchesella</taxon>
    </lineage>
</organism>
<gene>
    <name evidence="6" type="ORF">Ocin01_02964</name>
</gene>
<keyword evidence="5" id="KW-0472">Membrane</keyword>